<keyword evidence="5 7" id="KW-1133">Transmembrane helix</keyword>
<dbReference type="PANTHER" id="PTHR47797:SF3">
    <property type="entry name" value="CYTOCHROME B561 DOMAIN-CONTAINING PROTEIN"/>
    <property type="match status" value="1"/>
</dbReference>
<dbReference type="CDD" id="cd08760">
    <property type="entry name" value="Cyt_b561_FRRS1_like"/>
    <property type="match status" value="1"/>
</dbReference>
<evidence type="ECO:0000256" key="5">
    <source>
        <dbReference type="ARBA" id="ARBA00022989"/>
    </source>
</evidence>
<dbReference type="OrthoDB" id="19261at2759"/>
<evidence type="ECO:0000313" key="11">
    <source>
        <dbReference type="Proteomes" id="UP000054144"/>
    </source>
</evidence>
<dbReference type="EMBL" id="KN882023">
    <property type="protein sequence ID" value="KIY46781.1"/>
    <property type="molecule type" value="Genomic_DNA"/>
</dbReference>
<name>A0A0D7AA08_9AGAR</name>
<dbReference type="AlphaFoldDB" id="A0A0D7AA08"/>
<evidence type="ECO:0000256" key="1">
    <source>
        <dbReference type="ARBA" id="ARBA00004370"/>
    </source>
</evidence>
<feature type="transmembrane region" description="Helical" evidence="7">
    <location>
        <begin position="185"/>
        <end position="208"/>
    </location>
</feature>
<accession>A0A0D7AA08</accession>
<evidence type="ECO:0000256" key="4">
    <source>
        <dbReference type="ARBA" id="ARBA00022982"/>
    </source>
</evidence>
<keyword evidence="11" id="KW-1185">Reference proteome</keyword>
<dbReference type="Gene3D" id="2.60.40.1210">
    <property type="entry name" value="Cellobiose dehydrogenase, cytochrome domain"/>
    <property type="match status" value="1"/>
</dbReference>
<dbReference type="SMART" id="SM00664">
    <property type="entry name" value="DoH"/>
    <property type="match status" value="1"/>
</dbReference>
<evidence type="ECO:0000256" key="6">
    <source>
        <dbReference type="ARBA" id="ARBA00023136"/>
    </source>
</evidence>
<dbReference type="SMART" id="SM00665">
    <property type="entry name" value="B561"/>
    <property type="match status" value="1"/>
</dbReference>
<evidence type="ECO:0000256" key="3">
    <source>
        <dbReference type="ARBA" id="ARBA00022692"/>
    </source>
</evidence>
<feature type="transmembrane region" description="Helical" evidence="7">
    <location>
        <begin position="301"/>
        <end position="319"/>
    </location>
</feature>
<gene>
    <name evidence="10" type="ORF">FISHEDRAFT_46595</name>
</gene>
<feature type="domain" description="Cytochrome b561" evidence="9">
    <location>
        <begin position="119"/>
        <end position="319"/>
    </location>
</feature>
<feature type="transmembrane region" description="Helical" evidence="7">
    <location>
        <begin position="259"/>
        <end position="281"/>
    </location>
</feature>
<evidence type="ECO:0000259" key="8">
    <source>
        <dbReference type="PROSITE" id="PS50836"/>
    </source>
</evidence>
<feature type="transmembrane region" description="Helical" evidence="7">
    <location>
        <begin position="228"/>
        <end position="247"/>
    </location>
</feature>
<dbReference type="Proteomes" id="UP000054144">
    <property type="component" value="Unassembled WGS sequence"/>
</dbReference>
<feature type="non-terminal residue" evidence="10">
    <location>
        <position position="1"/>
    </location>
</feature>
<keyword evidence="4" id="KW-0249">Electron transport</keyword>
<dbReference type="PANTHER" id="PTHR47797">
    <property type="entry name" value="DEHYDROGENASE, PUTATIVE (AFU_ORTHOLOGUE AFUA_8G05805)-RELATED"/>
    <property type="match status" value="1"/>
</dbReference>
<feature type="domain" description="DOMON" evidence="8">
    <location>
        <begin position="1"/>
        <end position="96"/>
    </location>
</feature>
<dbReference type="GO" id="GO:0016020">
    <property type="term" value="C:membrane"/>
    <property type="evidence" value="ECO:0007669"/>
    <property type="project" value="UniProtKB-SubCell"/>
</dbReference>
<reference evidence="10 11" key="1">
    <citation type="journal article" date="2015" name="Fungal Genet. Biol.">
        <title>Evolution of novel wood decay mechanisms in Agaricales revealed by the genome sequences of Fistulina hepatica and Cylindrobasidium torrendii.</title>
        <authorList>
            <person name="Floudas D."/>
            <person name="Held B.W."/>
            <person name="Riley R."/>
            <person name="Nagy L.G."/>
            <person name="Koehler G."/>
            <person name="Ransdell A.S."/>
            <person name="Younus H."/>
            <person name="Chow J."/>
            <person name="Chiniquy J."/>
            <person name="Lipzen A."/>
            <person name="Tritt A."/>
            <person name="Sun H."/>
            <person name="Haridas S."/>
            <person name="LaButti K."/>
            <person name="Ohm R.A."/>
            <person name="Kues U."/>
            <person name="Blanchette R.A."/>
            <person name="Grigoriev I.V."/>
            <person name="Minto R.E."/>
            <person name="Hibbett D.S."/>
        </authorList>
    </citation>
    <scope>NUCLEOTIDE SEQUENCE [LARGE SCALE GENOMIC DNA]</scope>
    <source>
        <strain evidence="10 11">ATCC 64428</strain>
    </source>
</reference>
<dbReference type="SUPFAM" id="SSF49344">
    <property type="entry name" value="CBD9-like"/>
    <property type="match status" value="1"/>
</dbReference>
<sequence length="378" mass="41773">LSSSGRENVGWMAIGFGEHMSGVPMVIMWPNADGSVTLSQREALGHTIPNVVESPARVATLSDTLTSVSGGHGKTRFAFSMPSTGETTQDIIYAYSTTNPKSSSPHADIIRHIEHGRYQLSLQPATTSSPSTASEDTQLDTNVPLTSFRKYVIVHAIFCVIGFLVFLPAGALFARYARAFTNEWFGVHLGLQLGFSAPVIVAGMVFGFAAVNKGEGSHFDDRHKKCGLALFILYIAQCALGLLIHWCKSAYRTRRPPHNYLHAVVGLFILALSFYQVRLGYAYEWSMVGMGLLSPSVNRAWMFWVVVMPFAYAIGLALLRRQYHLEERQRSQEFGWFDVSSKIAVPAFTEIIGIPGVSFSRWNSDRDVTDDEVGFSDE</sequence>
<keyword evidence="3 7" id="KW-0812">Transmembrane</keyword>
<dbReference type="InterPro" id="IPR015920">
    <property type="entry name" value="Cellobiose_DH-like_cyt"/>
</dbReference>
<dbReference type="Pfam" id="PF16010">
    <property type="entry name" value="CDH-cyt"/>
    <property type="match status" value="1"/>
</dbReference>
<evidence type="ECO:0000256" key="2">
    <source>
        <dbReference type="ARBA" id="ARBA00022448"/>
    </source>
</evidence>
<feature type="transmembrane region" description="Helical" evidence="7">
    <location>
        <begin position="151"/>
        <end position="173"/>
    </location>
</feature>
<organism evidence="10 11">
    <name type="scientific">Fistulina hepatica ATCC 64428</name>
    <dbReference type="NCBI Taxonomy" id="1128425"/>
    <lineage>
        <taxon>Eukaryota</taxon>
        <taxon>Fungi</taxon>
        <taxon>Dikarya</taxon>
        <taxon>Basidiomycota</taxon>
        <taxon>Agaricomycotina</taxon>
        <taxon>Agaricomycetes</taxon>
        <taxon>Agaricomycetidae</taxon>
        <taxon>Agaricales</taxon>
        <taxon>Fistulinaceae</taxon>
        <taxon>Fistulina</taxon>
    </lineage>
</organism>
<keyword evidence="6 7" id="KW-0472">Membrane</keyword>
<dbReference type="Gene3D" id="1.20.120.1770">
    <property type="match status" value="1"/>
</dbReference>
<dbReference type="Pfam" id="PF03188">
    <property type="entry name" value="Cytochrom_B561"/>
    <property type="match status" value="1"/>
</dbReference>
<proteinExistence type="predicted"/>
<keyword evidence="2" id="KW-0813">Transport</keyword>
<dbReference type="InterPro" id="IPR005018">
    <property type="entry name" value="DOMON_domain"/>
</dbReference>
<evidence type="ECO:0000259" key="9">
    <source>
        <dbReference type="PROSITE" id="PS50939"/>
    </source>
</evidence>
<comment type="subcellular location">
    <subcellularLocation>
        <location evidence="1">Membrane</location>
    </subcellularLocation>
</comment>
<dbReference type="InterPro" id="IPR006593">
    <property type="entry name" value="Cyt_b561/ferric_Rdtase_TM"/>
</dbReference>
<dbReference type="CDD" id="cd09630">
    <property type="entry name" value="CDH_like_cytochrome"/>
    <property type="match status" value="1"/>
</dbReference>
<protein>
    <submittedName>
        <fullName evidence="10">CBD9-like protein</fullName>
    </submittedName>
</protein>
<dbReference type="PROSITE" id="PS50939">
    <property type="entry name" value="CYTOCHROME_B561"/>
    <property type="match status" value="1"/>
</dbReference>
<evidence type="ECO:0000256" key="7">
    <source>
        <dbReference type="SAM" id="Phobius"/>
    </source>
</evidence>
<evidence type="ECO:0000313" key="10">
    <source>
        <dbReference type="EMBL" id="KIY46781.1"/>
    </source>
</evidence>
<dbReference type="PROSITE" id="PS50836">
    <property type="entry name" value="DOMON"/>
    <property type="match status" value="1"/>
</dbReference>